<dbReference type="SMART" id="SM00060">
    <property type="entry name" value="FN3"/>
    <property type="match status" value="1"/>
</dbReference>
<keyword evidence="8" id="KW-0255">Endonuclease</keyword>
<reference evidence="9" key="1">
    <citation type="journal article" date="2019" name="Int. J. Syst. Evol. Microbiol.">
        <title>The Global Catalogue of Microorganisms (GCM) 10K type strain sequencing project: providing services to taxonomists for standard genome sequencing and annotation.</title>
        <authorList>
            <consortium name="The Broad Institute Genomics Platform"/>
            <consortium name="The Broad Institute Genome Sequencing Center for Infectious Disease"/>
            <person name="Wu L."/>
            <person name="Ma J."/>
        </authorList>
    </citation>
    <scope>NUCLEOTIDE SEQUENCE [LARGE SCALE GENOMIC DNA]</scope>
    <source>
        <strain evidence="9">KCTC 42808</strain>
    </source>
</reference>
<comment type="caution">
    <text evidence="8">The sequence shown here is derived from an EMBL/GenBank/DDBJ whole genome shotgun (WGS) entry which is preliminary data.</text>
</comment>
<dbReference type="Gene3D" id="2.60.40.10">
    <property type="entry name" value="Immunoglobulins"/>
    <property type="match status" value="1"/>
</dbReference>
<dbReference type="InterPro" id="IPR013783">
    <property type="entry name" value="Ig-like_fold"/>
</dbReference>
<protein>
    <submittedName>
        <fullName evidence="8">Endonuclease</fullName>
    </submittedName>
</protein>
<evidence type="ECO:0000313" key="8">
    <source>
        <dbReference type="EMBL" id="MFD2541828.1"/>
    </source>
</evidence>
<dbReference type="SUPFAM" id="SSF49265">
    <property type="entry name" value="Fibronectin type III"/>
    <property type="match status" value="1"/>
</dbReference>
<evidence type="ECO:0000259" key="6">
    <source>
        <dbReference type="PROSITE" id="PS50853"/>
    </source>
</evidence>
<evidence type="ECO:0000256" key="1">
    <source>
        <dbReference type="ARBA" id="ARBA00006429"/>
    </source>
</evidence>
<dbReference type="NCBIfam" id="TIGR04183">
    <property type="entry name" value="Por_Secre_tail"/>
    <property type="match status" value="1"/>
</dbReference>
<dbReference type="SUPFAM" id="SSF54060">
    <property type="entry name" value="His-Me finger endonucleases"/>
    <property type="match status" value="1"/>
</dbReference>
<keyword evidence="2" id="KW-0540">Nuclease</keyword>
<accession>A0ABW5K091</accession>
<dbReference type="Pfam" id="PF04231">
    <property type="entry name" value="Endonuclease_1"/>
    <property type="match status" value="1"/>
</dbReference>
<feature type="signal peptide" evidence="5">
    <location>
        <begin position="1"/>
        <end position="18"/>
    </location>
</feature>
<dbReference type="Proteomes" id="UP001597467">
    <property type="component" value="Unassembled WGS sequence"/>
</dbReference>
<dbReference type="InterPro" id="IPR036116">
    <property type="entry name" value="FN3_sf"/>
</dbReference>
<proteinExistence type="inferred from homology"/>
<comment type="similarity">
    <text evidence="1">Belongs to the EndA/NucM nuclease family.</text>
</comment>
<dbReference type="PANTHER" id="PTHR33607:SF2">
    <property type="entry name" value="ENDONUCLEASE-1"/>
    <property type="match status" value="1"/>
</dbReference>
<evidence type="ECO:0000256" key="5">
    <source>
        <dbReference type="SAM" id="SignalP"/>
    </source>
</evidence>
<evidence type="ECO:0000256" key="4">
    <source>
        <dbReference type="ARBA" id="ARBA00022801"/>
    </source>
</evidence>
<dbReference type="RefSeq" id="WP_379901960.1">
    <property type="nucleotide sequence ID" value="NZ_JBHULM010000007.1"/>
</dbReference>
<keyword evidence="9" id="KW-1185">Reference proteome</keyword>
<dbReference type="InterPro" id="IPR003961">
    <property type="entry name" value="FN3_dom"/>
</dbReference>
<dbReference type="PROSITE" id="PS50853">
    <property type="entry name" value="FN3"/>
    <property type="match status" value="1"/>
</dbReference>
<dbReference type="Pfam" id="PF18962">
    <property type="entry name" value="Por_Secre_tail"/>
    <property type="match status" value="1"/>
</dbReference>
<dbReference type="InterPro" id="IPR001322">
    <property type="entry name" value="Lamin_tail_dom"/>
</dbReference>
<dbReference type="PANTHER" id="PTHR33607">
    <property type="entry name" value="ENDONUCLEASE-1"/>
    <property type="match status" value="1"/>
</dbReference>
<feature type="domain" description="LTD" evidence="7">
    <location>
        <begin position="375"/>
        <end position="571"/>
    </location>
</feature>
<organism evidence="8 9">
    <name type="scientific">Lacinutrix gracilariae</name>
    <dbReference type="NCBI Taxonomy" id="1747198"/>
    <lineage>
        <taxon>Bacteria</taxon>
        <taxon>Pseudomonadati</taxon>
        <taxon>Bacteroidota</taxon>
        <taxon>Flavobacteriia</taxon>
        <taxon>Flavobacteriales</taxon>
        <taxon>Flavobacteriaceae</taxon>
        <taxon>Lacinutrix</taxon>
    </lineage>
</organism>
<name>A0ABW5K091_9FLAO</name>
<dbReference type="InterPro" id="IPR007346">
    <property type="entry name" value="Endonuclease-I"/>
</dbReference>
<dbReference type="EMBL" id="JBHULM010000007">
    <property type="protein sequence ID" value="MFD2541828.1"/>
    <property type="molecule type" value="Genomic_DNA"/>
</dbReference>
<feature type="chain" id="PRO_5046794243" evidence="5">
    <location>
        <begin position="19"/>
        <end position="624"/>
    </location>
</feature>
<keyword evidence="3 5" id="KW-0732">Signal</keyword>
<dbReference type="Pfam" id="PF00041">
    <property type="entry name" value="fn3"/>
    <property type="match status" value="1"/>
</dbReference>
<feature type="domain" description="Fibronectin type-III" evidence="6">
    <location>
        <begin position="292"/>
        <end position="380"/>
    </location>
</feature>
<dbReference type="PROSITE" id="PS51841">
    <property type="entry name" value="LTD"/>
    <property type="match status" value="1"/>
</dbReference>
<dbReference type="Pfam" id="PF00932">
    <property type="entry name" value="LTD"/>
    <property type="match status" value="1"/>
</dbReference>
<evidence type="ECO:0000313" key="9">
    <source>
        <dbReference type="Proteomes" id="UP001597467"/>
    </source>
</evidence>
<keyword evidence="4" id="KW-0378">Hydrolase</keyword>
<dbReference type="CDD" id="cd00063">
    <property type="entry name" value="FN3"/>
    <property type="match status" value="1"/>
</dbReference>
<evidence type="ECO:0000256" key="3">
    <source>
        <dbReference type="ARBA" id="ARBA00022729"/>
    </source>
</evidence>
<evidence type="ECO:0000259" key="7">
    <source>
        <dbReference type="PROSITE" id="PS51841"/>
    </source>
</evidence>
<sequence>MKQIYTILFLLLTLTVSAQIPSGYYDSATGSGFTLKTQLHNIINNHNDQGYSAMDGFIANYDLDLYYDAGDSNTILDVYSEDPLAADPYNFTPVANECGEYSSEGDCYNKEHVIPKSVFNDQTPMYSDAHELLPTDGRVNGFRSNYPIGLVNDTQLVSQSGITNPTRNGSKLGNNLNSGYSAGYSGIVFEPIDEFKGDIARIYFYFVTRYEDQVSAWSSYAMFNGTADQALDNTFLSILMTWHNMDPVSQKEIDRNNNIYYNYQNNRNPFVDHPEYVNLIWNTNPDTEAPTEPTNLIAANPTDNTIDLSWTAASDNVSVASYDVYIDNVFSFNTGNTSTTATVTGLTPDTNYCFTLKAVDTTGNTSEFSNQACETTTNMGTVGGGSDLYFSEYIEGSSFNKVIEIANFTGTTITDLSIYTLKLAANGNGTWGTTYTFPSGASIANQDVYVIANGGSTVCETEYDDLNTDITSFNGNDSIGLFKNDVLIDIIGDINDSAEFGKDVTLVRKPEFTEPSTTFDITHWDSFAQNECSNLGSHTQDLSVDDYVFNTVKMYPNPTNGNTVTIISQENLTVEVYNILGKKVKAQTITSSQNKLNISGLSRGVYLVKLNSATSTTTKKLIKQ</sequence>
<dbReference type="InterPro" id="IPR044925">
    <property type="entry name" value="His-Me_finger_sf"/>
</dbReference>
<dbReference type="GO" id="GO:0004519">
    <property type="term" value="F:endonuclease activity"/>
    <property type="evidence" value="ECO:0007669"/>
    <property type="project" value="UniProtKB-KW"/>
</dbReference>
<gene>
    <name evidence="8" type="ORF">ACFSSB_05800</name>
</gene>
<evidence type="ECO:0000256" key="2">
    <source>
        <dbReference type="ARBA" id="ARBA00022722"/>
    </source>
</evidence>
<dbReference type="InterPro" id="IPR026444">
    <property type="entry name" value="Secre_tail"/>
</dbReference>